<feature type="transmembrane region" description="Helical" evidence="2">
    <location>
        <begin position="198"/>
        <end position="220"/>
    </location>
</feature>
<dbReference type="InterPro" id="IPR045782">
    <property type="entry name" value="TrbL_3"/>
</dbReference>
<dbReference type="STRING" id="1095778.SAMN04489842_0737"/>
<accession>A0A1H1ALL1</accession>
<gene>
    <name evidence="3" type="ORF">SAMN04489842_0737</name>
</gene>
<feature type="compositionally biased region" description="Basic and acidic residues" evidence="1">
    <location>
        <begin position="290"/>
        <end position="304"/>
    </location>
</feature>
<feature type="transmembrane region" description="Helical" evidence="2">
    <location>
        <begin position="62"/>
        <end position="89"/>
    </location>
</feature>
<feature type="transmembrane region" description="Helical" evidence="2">
    <location>
        <begin position="31"/>
        <end position="50"/>
    </location>
</feature>
<feature type="transmembrane region" description="Helical" evidence="2">
    <location>
        <begin position="232"/>
        <end position="253"/>
    </location>
</feature>
<keyword evidence="2" id="KW-0812">Transmembrane</keyword>
<evidence type="ECO:0000256" key="2">
    <source>
        <dbReference type="SAM" id="Phobius"/>
    </source>
</evidence>
<keyword evidence="2" id="KW-1133">Transmembrane helix</keyword>
<keyword evidence="2" id="KW-0472">Membrane</keyword>
<keyword evidence="4" id="KW-1185">Reference proteome</keyword>
<feature type="transmembrane region" description="Helical" evidence="2">
    <location>
        <begin position="167"/>
        <end position="186"/>
    </location>
</feature>
<dbReference type="RefSeq" id="WP_090377499.1">
    <property type="nucleotide sequence ID" value="NZ_FNLC01000001.1"/>
</dbReference>
<dbReference type="Pfam" id="PF19590">
    <property type="entry name" value="TrbL_3"/>
    <property type="match status" value="1"/>
</dbReference>
<dbReference type="EMBL" id="FNLC01000001">
    <property type="protein sequence ID" value="SDQ40625.1"/>
    <property type="molecule type" value="Genomic_DNA"/>
</dbReference>
<feature type="transmembrane region" description="Helical" evidence="2">
    <location>
        <begin position="138"/>
        <end position="161"/>
    </location>
</feature>
<proteinExistence type="predicted"/>
<evidence type="ECO:0000256" key="1">
    <source>
        <dbReference type="SAM" id="MobiDB-lite"/>
    </source>
</evidence>
<reference evidence="4" key="1">
    <citation type="submission" date="2016-10" db="EMBL/GenBank/DDBJ databases">
        <authorList>
            <person name="Varghese N."/>
            <person name="Submissions S."/>
        </authorList>
    </citation>
    <scope>NUCLEOTIDE SEQUENCE [LARGE SCALE GENOMIC DNA]</scope>
    <source>
        <strain evidence="4">DSM 24767</strain>
    </source>
</reference>
<feature type="compositionally biased region" description="Acidic residues" evidence="1">
    <location>
        <begin position="280"/>
        <end position="289"/>
    </location>
</feature>
<feature type="transmembrane region" description="Helical" evidence="2">
    <location>
        <begin position="95"/>
        <end position="117"/>
    </location>
</feature>
<organism evidence="3 4">
    <name type="scientific">Natronobacterium texcoconense</name>
    <dbReference type="NCBI Taxonomy" id="1095778"/>
    <lineage>
        <taxon>Archaea</taxon>
        <taxon>Methanobacteriati</taxon>
        <taxon>Methanobacteriota</taxon>
        <taxon>Stenosarchaea group</taxon>
        <taxon>Halobacteria</taxon>
        <taxon>Halobacteriales</taxon>
        <taxon>Natrialbaceae</taxon>
        <taxon>Natronobacterium</taxon>
    </lineage>
</organism>
<dbReference type="AlphaFoldDB" id="A0A1H1ALL1"/>
<name>A0A1H1ALL1_NATTX</name>
<evidence type="ECO:0000313" key="4">
    <source>
        <dbReference type="Proteomes" id="UP000198848"/>
    </source>
</evidence>
<sequence>MTVKRVPLQANNGPPRWVEALFDPFRRLAEALIEMLVAVLTYTPALYNGVPVEEVHRLSLVVAVLLSILVVAAAGLYLVIGVELIGIPYAQVRLILPRLILALGAAAVSLPILDLLIQFSEALVEAFLPRDELQVQQLAGLTTGLVLVWVINAAALLALVLLFMFRAVYLMFVAAISPLVALAWAFPHSRKYAQSFIALWFVALVIAPIDVLVLRFSLAMLQAGNGLDLDPVANWVIGVASFTLMLWIPYQLYQVSMATIGGRSTGIGRDLSSGGSGGEGSDDEWDDEDTRERRREDRDRRRRR</sequence>
<protein>
    <submittedName>
        <fullName evidence="3">Uncharacterized protein</fullName>
    </submittedName>
</protein>
<dbReference type="Proteomes" id="UP000198848">
    <property type="component" value="Unassembled WGS sequence"/>
</dbReference>
<dbReference type="OrthoDB" id="351267at2157"/>
<evidence type="ECO:0000313" key="3">
    <source>
        <dbReference type="EMBL" id="SDQ40625.1"/>
    </source>
</evidence>
<feature type="region of interest" description="Disordered" evidence="1">
    <location>
        <begin position="268"/>
        <end position="304"/>
    </location>
</feature>